<dbReference type="EMBL" id="CAJOBS010004149">
    <property type="protein sequence ID" value="CAF4875144.1"/>
    <property type="molecule type" value="Genomic_DNA"/>
</dbReference>
<sequence length="251" mass="29503">MTDQYPSTFIQEYPTKIAFLIDCANGLNSVALTSRFMNDFPLNSDVFLFYPNNEPGMNHRLQRIEANNHGVFFFPTSENGIAVNISFLLGQINKVYNDFILIVDHHPAYEDICQALVQSNDELRNHIQVRSFERVNEFEQFLKEMARLKNENEHKKLKGNHKVVVNYSKKHLFHCCPFETKSDSSILYRFGEFLHHLDTEHTNVYYEYCTECQQLVDNQNLDDLVAFEEHIKDQHWENSGFHVTIRTKTSE</sequence>
<evidence type="ECO:0000313" key="1">
    <source>
        <dbReference type="EMBL" id="CAF3758240.1"/>
    </source>
</evidence>
<comment type="caution">
    <text evidence="2">The sequence shown here is derived from an EMBL/GenBank/DDBJ whole genome shotgun (WGS) entry which is preliminary data.</text>
</comment>
<dbReference type="Proteomes" id="UP000663865">
    <property type="component" value="Unassembled WGS sequence"/>
</dbReference>
<gene>
    <name evidence="1" type="ORF">KIK155_LOCUS30111</name>
    <name evidence="2" type="ORF">TOA249_LOCUS28805</name>
</gene>
<accession>A0A821TLF3</accession>
<evidence type="ECO:0000313" key="2">
    <source>
        <dbReference type="EMBL" id="CAF4875144.1"/>
    </source>
</evidence>
<evidence type="ECO:0000313" key="3">
    <source>
        <dbReference type="Proteomes" id="UP000663838"/>
    </source>
</evidence>
<name>A0A821TLF3_9BILA</name>
<proteinExistence type="predicted"/>
<dbReference type="AlphaFoldDB" id="A0A821TLF3"/>
<reference evidence="2" key="1">
    <citation type="submission" date="2021-02" db="EMBL/GenBank/DDBJ databases">
        <authorList>
            <person name="Nowell W R."/>
        </authorList>
    </citation>
    <scope>NUCLEOTIDE SEQUENCE</scope>
</reference>
<protein>
    <submittedName>
        <fullName evidence="2">Uncharacterized protein</fullName>
    </submittedName>
</protein>
<dbReference type="EMBL" id="CAJNYV010005590">
    <property type="protein sequence ID" value="CAF3758240.1"/>
    <property type="molecule type" value="Genomic_DNA"/>
</dbReference>
<organism evidence="2 3">
    <name type="scientific">Rotaria socialis</name>
    <dbReference type="NCBI Taxonomy" id="392032"/>
    <lineage>
        <taxon>Eukaryota</taxon>
        <taxon>Metazoa</taxon>
        <taxon>Spiralia</taxon>
        <taxon>Gnathifera</taxon>
        <taxon>Rotifera</taxon>
        <taxon>Eurotatoria</taxon>
        <taxon>Bdelloidea</taxon>
        <taxon>Philodinida</taxon>
        <taxon>Philodinidae</taxon>
        <taxon>Rotaria</taxon>
    </lineage>
</organism>
<dbReference type="Proteomes" id="UP000663838">
    <property type="component" value="Unassembled WGS sequence"/>
</dbReference>